<dbReference type="SUPFAM" id="SSF56300">
    <property type="entry name" value="Metallo-dependent phosphatases"/>
    <property type="match status" value="1"/>
</dbReference>
<organism evidence="2 3">
    <name type="scientific">Apiospora kogelbergensis</name>
    <dbReference type="NCBI Taxonomy" id="1337665"/>
    <lineage>
        <taxon>Eukaryota</taxon>
        <taxon>Fungi</taxon>
        <taxon>Dikarya</taxon>
        <taxon>Ascomycota</taxon>
        <taxon>Pezizomycotina</taxon>
        <taxon>Sordariomycetes</taxon>
        <taxon>Xylariomycetidae</taxon>
        <taxon>Amphisphaeriales</taxon>
        <taxon>Apiosporaceae</taxon>
        <taxon>Apiospora</taxon>
    </lineage>
</organism>
<dbReference type="CDD" id="cd07379">
    <property type="entry name" value="MPP_239FB"/>
    <property type="match status" value="1"/>
</dbReference>
<name>A0AAW0QG56_9PEZI</name>
<gene>
    <name evidence="2" type="ORF">PG999_011901</name>
</gene>
<protein>
    <recommendedName>
        <fullName evidence="1">Calcineurin-like phosphoesterase domain-containing protein</fullName>
    </recommendedName>
</protein>
<dbReference type="EMBL" id="JAQQWP010000009">
    <property type="protein sequence ID" value="KAK8101527.1"/>
    <property type="molecule type" value="Genomic_DNA"/>
</dbReference>
<sequence>MPVRTKFFITSDTHGRTFNVNERMAADVVIHCGDLTQNSAPGHLRRTIDMLRSISAPLKLVIAGNHDRVLDDIGILYLDEGNHTFDLANGARLRVYASSWTPAKWDGRAFQYWPENGHDFKIGNDVDVVITHGPPLRILDNTSSNGNAGDPDLFMAVARVRPLLHCFGHIHSGWGAILATWHARRSQSPFSYTDIDNDNTIAIEHLRALCRNRYDDAETSQAKAQKLIEYRAQGFAYSSHCSDDVSPLRPGEQTFFVNAAYEWSRTGNASGITEQLPWIVEIELPTAK</sequence>
<feature type="domain" description="Calcineurin-like phosphoesterase" evidence="1">
    <location>
        <begin position="6"/>
        <end position="172"/>
    </location>
</feature>
<dbReference type="Gene3D" id="3.60.21.10">
    <property type="match status" value="2"/>
</dbReference>
<dbReference type="Pfam" id="PF00149">
    <property type="entry name" value="Metallophos"/>
    <property type="match status" value="1"/>
</dbReference>
<dbReference type="AlphaFoldDB" id="A0AAW0QG56"/>
<dbReference type="Proteomes" id="UP001392437">
    <property type="component" value="Unassembled WGS sequence"/>
</dbReference>
<comment type="caution">
    <text evidence="2">The sequence shown here is derived from an EMBL/GenBank/DDBJ whole genome shotgun (WGS) entry which is preliminary data.</text>
</comment>
<proteinExistence type="predicted"/>
<dbReference type="PANTHER" id="PTHR12905:SF0">
    <property type="entry name" value="CALCINEURIN-LIKE PHOSPHOESTERASE DOMAIN-CONTAINING PROTEIN"/>
    <property type="match status" value="1"/>
</dbReference>
<dbReference type="InterPro" id="IPR004843">
    <property type="entry name" value="Calcineurin-like_PHP"/>
</dbReference>
<dbReference type="InterPro" id="IPR051693">
    <property type="entry name" value="UPF0046_metallophosphoest"/>
</dbReference>
<dbReference type="GO" id="GO:0016787">
    <property type="term" value="F:hydrolase activity"/>
    <property type="evidence" value="ECO:0007669"/>
    <property type="project" value="InterPro"/>
</dbReference>
<dbReference type="PANTHER" id="PTHR12905">
    <property type="entry name" value="METALLOPHOSPHOESTERASE"/>
    <property type="match status" value="1"/>
</dbReference>
<keyword evidence="3" id="KW-1185">Reference proteome</keyword>
<accession>A0AAW0QG56</accession>
<evidence type="ECO:0000313" key="2">
    <source>
        <dbReference type="EMBL" id="KAK8101527.1"/>
    </source>
</evidence>
<dbReference type="InterPro" id="IPR029052">
    <property type="entry name" value="Metallo-depent_PP-like"/>
</dbReference>
<evidence type="ECO:0000313" key="3">
    <source>
        <dbReference type="Proteomes" id="UP001392437"/>
    </source>
</evidence>
<evidence type="ECO:0000259" key="1">
    <source>
        <dbReference type="Pfam" id="PF00149"/>
    </source>
</evidence>
<reference evidence="2 3" key="1">
    <citation type="submission" date="2023-01" db="EMBL/GenBank/DDBJ databases">
        <title>Analysis of 21 Apiospora genomes using comparative genomics revels a genus with tremendous synthesis potential of carbohydrate active enzymes and secondary metabolites.</title>
        <authorList>
            <person name="Sorensen T."/>
        </authorList>
    </citation>
    <scope>NUCLEOTIDE SEQUENCE [LARGE SCALE GENOMIC DNA]</scope>
    <source>
        <strain evidence="2 3">CBS 117206</strain>
    </source>
</reference>